<gene>
    <name evidence="7" type="ORF">ACCQ40_02310</name>
</gene>
<reference evidence="7 8" key="1">
    <citation type="journal article" date="2025" name="Anaerobe">
        <title>Description of Anaerococcus kampingiae sp. nov., Anaerococcus groningensis sp. nov., Anaerococcus martiniensis sp. nov., and Anaerococcus cruorum sp. nov., isolated from human clinical specimens.</title>
        <authorList>
            <person name="Boiten K.E."/>
            <person name="Meijer J."/>
            <person name="van Wezel E.M."/>
            <person name="Veloo A.C.M."/>
        </authorList>
    </citation>
    <scope>NUCLEOTIDE SEQUENCE [LARGE SCALE GENOMIC DNA]</scope>
    <source>
        <strain evidence="7 8">ENR1039</strain>
    </source>
</reference>
<dbReference type="PANTHER" id="PTHR42948">
    <property type="entry name" value="TRANSPORTER"/>
    <property type="match status" value="1"/>
</dbReference>
<keyword evidence="2" id="KW-0813">Transport</keyword>
<feature type="transmembrane region" description="Helical" evidence="6">
    <location>
        <begin position="265"/>
        <end position="287"/>
    </location>
</feature>
<protein>
    <submittedName>
        <fullName evidence="7">Sodium-dependent transporter</fullName>
    </submittedName>
</protein>
<keyword evidence="3 6" id="KW-0812">Transmembrane</keyword>
<evidence type="ECO:0000256" key="2">
    <source>
        <dbReference type="ARBA" id="ARBA00022448"/>
    </source>
</evidence>
<feature type="transmembrane region" description="Helical" evidence="6">
    <location>
        <begin position="185"/>
        <end position="203"/>
    </location>
</feature>
<proteinExistence type="predicted"/>
<feature type="transmembrane region" description="Helical" evidence="6">
    <location>
        <begin position="357"/>
        <end position="374"/>
    </location>
</feature>
<accession>A0ABW9MUX3</accession>
<dbReference type="PRINTS" id="PR00176">
    <property type="entry name" value="NANEUSMPORT"/>
</dbReference>
<dbReference type="PANTHER" id="PTHR42948:SF1">
    <property type="entry name" value="TRANSPORTER"/>
    <property type="match status" value="1"/>
</dbReference>
<evidence type="ECO:0000256" key="1">
    <source>
        <dbReference type="ARBA" id="ARBA00004141"/>
    </source>
</evidence>
<dbReference type="NCBIfam" id="NF037979">
    <property type="entry name" value="Na_transp"/>
    <property type="match status" value="1"/>
</dbReference>
<keyword evidence="8" id="KW-1185">Reference proteome</keyword>
<evidence type="ECO:0000313" key="8">
    <source>
        <dbReference type="Proteomes" id="UP001638015"/>
    </source>
</evidence>
<feature type="transmembrane region" description="Helical" evidence="6">
    <location>
        <begin position="43"/>
        <end position="66"/>
    </location>
</feature>
<feature type="transmembrane region" description="Helical" evidence="6">
    <location>
        <begin position="422"/>
        <end position="447"/>
    </location>
</feature>
<dbReference type="Proteomes" id="UP001638015">
    <property type="component" value="Unassembled WGS sequence"/>
</dbReference>
<dbReference type="SUPFAM" id="SSF161070">
    <property type="entry name" value="SNF-like"/>
    <property type="match status" value="1"/>
</dbReference>
<evidence type="ECO:0000256" key="4">
    <source>
        <dbReference type="ARBA" id="ARBA00022989"/>
    </source>
</evidence>
<feature type="transmembrane region" description="Helical" evidence="6">
    <location>
        <begin position="316"/>
        <end position="337"/>
    </location>
</feature>
<feature type="transmembrane region" description="Helical" evidence="6">
    <location>
        <begin position="380"/>
        <end position="401"/>
    </location>
</feature>
<feature type="transmembrane region" description="Helical" evidence="6">
    <location>
        <begin position="20"/>
        <end position="37"/>
    </location>
</feature>
<organism evidence="7 8">
    <name type="scientific">Anaerococcus cruorum</name>
    <dbReference type="NCBI Taxonomy" id="3115617"/>
    <lineage>
        <taxon>Bacteria</taxon>
        <taxon>Bacillati</taxon>
        <taxon>Bacillota</taxon>
        <taxon>Tissierellia</taxon>
        <taxon>Tissierellales</taxon>
        <taxon>Peptoniphilaceae</taxon>
        <taxon>Anaerococcus</taxon>
    </lineage>
</organism>
<comment type="caution">
    <text evidence="7">The sequence shown here is derived from an EMBL/GenBank/DDBJ whole genome shotgun (WGS) entry which is preliminary data.</text>
</comment>
<dbReference type="InterPro" id="IPR000175">
    <property type="entry name" value="Na/ntran_symport"/>
</dbReference>
<dbReference type="Pfam" id="PF00209">
    <property type="entry name" value="SNF"/>
    <property type="match status" value="2"/>
</dbReference>
<evidence type="ECO:0000313" key="7">
    <source>
        <dbReference type="EMBL" id="MFO3715623.1"/>
    </source>
</evidence>
<feature type="transmembrane region" description="Helical" evidence="6">
    <location>
        <begin position="99"/>
        <end position="122"/>
    </location>
</feature>
<comment type="subcellular location">
    <subcellularLocation>
        <location evidence="1">Membrane</location>
        <topology evidence="1">Multi-pass membrane protein</topology>
    </subcellularLocation>
</comment>
<evidence type="ECO:0000256" key="3">
    <source>
        <dbReference type="ARBA" id="ARBA00022692"/>
    </source>
</evidence>
<keyword evidence="4 6" id="KW-1133">Transmembrane helix</keyword>
<feature type="transmembrane region" description="Helical" evidence="6">
    <location>
        <begin position="227"/>
        <end position="253"/>
    </location>
</feature>
<keyword evidence="5 6" id="KW-0472">Membrane</keyword>
<dbReference type="CDD" id="cd10336">
    <property type="entry name" value="SLC6sbd_Tyt1-Like"/>
    <property type="match status" value="1"/>
</dbReference>
<dbReference type="RefSeq" id="WP_410032446.1">
    <property type="nucleotide sequence ID" value="NZ_JBGMEH010000001.1"/>
</dbReference>
<dbReference type="EMBL" id="JBGMEH010000001">
    <property type="protein sequence ID" value="MFO3715623.1"/>
    <property type="molecule type" value="Genomic_DNA"/>
</dbReference>
<feature type="transmembrane region" description="Helical" evidence="6">
    <location>
        <begin position="158"/>
        <end position="176"/>
    </location>
</feature>
<sequence length="448" mass="48406">MDNKNKDLIKNDGFTGKLGFTLASIGSAVGMGNIWRFPVMVSIWGGMSFLIPYFIFVILIASTGVIEEFALGRLTGSGPVHAFGFATKQKGNENIGKKLGFIPVLGSLALAIGYTAVMGWIFKYNYLAISGELSSLGNDFSSIAITFENTAATFSNNFWIIIAGIFSMVIMSFGIAKGIERANKILMPILFILLLGLAIYLGMNPNSAAGYRYIFSLDTSKLADIKLWIFAFGQAFFSLSIAGNGSVIYGSYLPKNEDIPSSAKNIAFFDSLSAILASFVIIPAMAIGKADLTEGGPGLMFIYLVNVFNQIEAGKILMIIFYLAVLFAGLSSIINLYEAPVAYVQEKFGLERKKSAFIINLLGIICAIFIQAIVGPWMDIVSIVIAPLGALLAGIMFFWVLDKDIAIKEVNMGRKKALGAWFYPLGKYIYCALSFLALILGIVLGGIG</sequence>
<dbReference type="InterPro" id="IPR047218">
    <property type="entry name" value="YocR/YhdH-like"/>
</dbReference>
<dbReference type="InterPro" id="IPR037272">
    <property type="entry name" value="SNS_sf"/>
</dbReference>
<evidence type="ECO:0000256" key="5">
    <source>
        <dbReference type="ARBA" id="ARBA00023136"/>
    </source>
</evidence>
<name>A0ABW9MUX3_9FIRM</name>
<dbReference type="PROSITE" id="PS50267">
    <property type="entry name" value="NA_NEUROTRAN_SYMP_3"/>
    <property type="match status" value="1"/>
</dbReference>
<evidence type="ECO:0000256" key="6">
    <source>
        <dbReference type="SAM" id="Phobius"/>
    </source>
</evidence>